<dbReference type="Gene3D" id="3.30.720.110">
    <property type="match status" value="1"/>
</dbReference>
<keyword evidence="2" id="KW-0223">Dioxygenase</keyword>
<dbReference type="AlphaFoldDB" id="A0A562S0G9"/>
<dbReference type="InterPro" id="IPR029068">
    <property type="entry name" value="Glyas_Bleomycin-R_OHBP_Dase"/>
</dbReference>
<name>A0A562S0G9_9BACT</name>
<dbReference type="OrthoDB" id="9797663at2"/>
<dbReference type="Proteomes" id="UP000318307">
    <property type="component" value="Unassembled WGS sequence"/>
</dbReference>
<protein>
    <submittedName>
        <fullName evidence="2">Glyoxalase/bleomycin resistance protein/dioxygenase superfamily protein</fullName>
    </submittedName>
</protein>
<gene>
    <name evidence="2" type="ORF">LZ24_01240</name>
</gene>
<accession>A0A562S0G9</accession>
<organism evidence="2 3">
    <name type="scientific">Desulfobotulus alkaliphilus</name>
    <dbReference type="NCBI Taxonomy" id="622671"/>
    <lineage>
        <taxon>Bacteria</taxon>
        <taxon>Pseudomonadati</taxon>
        <taxon>Thermodesulfobacteriota</taxon>
        <taxon>Desulfobacteria</taxon>
        <taxon>Desulfobacterales</taxon>
        <taxon>Desulfobacteraceae</taxon>
        <taxon>Desulfobotulus</taxon>
    </lineage>
</organism>
<feature type="domain" description="VOC" evidence="1">
    <location>
        <begin position="4"/>
        <end position="120"/>
    </location>
</feature>
<evidence type="ECO:0000259" key="1">
    <source>
        <dbReference type="PROSITE" id="PS51819"/>
    </source>
</evidence>
<dbReference type="Pfam" id="PF00903">
    <property type="entry name" value="Glyoxalase"/>
    <property type="match status" value="1"/>
</dbReference>
<keyword evidence="2" id="KW-0560">Oxidoreductase</keyword>
<dbReference type="RefSeq" id="WP_144683503.1">
    <property type="nucleotide sequence ID" value="NZ_VLLC01000007.1"/>
</dbReference>
<evidence type="ECO:0000313" key="3">
    <source>
        <dbReference type="Proteomes" id="UP000318307"/>
    </source>
</evidence>
<evidence type="ECO:0000313" key="2">
    <source>
        <dbReference type="EMBL" id="TWI74010.1"/>
    </source>
</evidence>
<dbReference type="PROSITE" id="PS51819">
    <property type="entry name" value="VOC"/>
    <property type="match status" value="1"/>
</dbReference>
<dbReference type="Gene3D" id="3.30.720.120">
    <property type="match status" value="1"/>
</dbReference>
<comment type="caution">
    <text evidence="2">The sequence shown here is derived from an EMBL/GenBank/DDBJ whole genome shotgun (WGS) entry which is preliminary data.</text>
</comment>
<dbReference type="EMBL" id="VLLC01000007">
    <property type="protein sequence ID" value="TWI74010.1"/>
    <property type="molecule type" value="Genomic_DNA"/>
</dbReference>
<sequence>MEIQSVSTTLVTQKLKETKAFYLSHFDARPAFDCGWYVVLRLGASPSGPEICLMEPQEGMVPFTGGIFLNILVRDADAMYERLHDQAGLPVIMPLEDHPWGDRGFGLLDPSGALVYCYHPIPPAAEFQQYILD</sequence>
<dbReference type="InterPro" id="IPR004360">
    <property type="entry name" value="Glyas_Fos-R_dOase_dom"/>
</dbReference>
<reference evidence="2 3" key="1">
    <citation type="submission" date="2019-07" db="EMBL/GenBank/DDBJ databases">
        <title>Genome sequencing of 100 strains of the haloalkaliphilic chemolithoautotrophic sulfur-oxidizing bacterium Thioalkalivibrio.</title>
        <authorList>
            <person name="Muyzer G."/>
        </authorList>
    </citation>
    <scope>NUCLEOTIDE SEQUENCE [LARGE SCALE GENOMIC DNA]</scope>
    <source>
        <strain evidence="2 3">ASO4-4</strain>
    </source>
</reference>
<dbReference type="SUPFAM" id="SSF54593">
    <property type="entry name" value="Glyoxalase/Bleomycin resistance protein/Dihydroxybiphenyl dioxygenase"/>
    <property type="match status" value="1"/>
</dbReference>
<dbReference type="InterPro" id="IPR037523">
    <property type="entry name" value="VOC_core"/>
</dbReference>
<keyword evidence="3" id="KW-1185">Reference proteome</keyword>
<proteinExistence type="predicted"/>
<dbReference type="GO" id="GO:0051213">
    <property type="term" value="F:dioxygenase activity"/>
    <property type="evidence" value="ECO:0007669"/>
    <property type="project" value="UniProtKB-KW"/>
</dbReference>